<dbReference type="SUPFAM" id="SSF47794">
    <property type="entry name" value="Rad51 N-terminal domain-like"/>
    <property type="match status" value="1"/>
</dbReference>
<dbReference type="OrthoDB" id="9807233at2"/>
<dbReference type="InterPro" id="IPR003029">
    <property type="entry name" value="S1_domain"/>
</dbReference>
<comment type="subcellular location">
    <subcellularLocation>
        <location evidence="7">Cytoplasm</location>
    </subcellularLocation>
</comment>
<keyword evidence="2 7" id="KW-0963">Cytoplasm</keyword>
<feature type="domain" description="S1 motif" evidence="8">
    <location>
        <begin position="189"/>
        <end position="255"/>
    </location>
</feature>
<dbReference type="PANTHER" id="PTHR22648">
    <property type="entry name" value="TRANSCRIPTION TERMINATION FACTOR NUSA"/>
    <property type="match status" value="1"/>
</dbReference>
<dbReference type="GO" id="GO:0005829">
    <property type="term" value="C:cytosol"/>
    <property type="evidence" value="ECO:0007669"/>
    <property type="project" value="TreeGrafter"/>
</dbReference>
<dbReference type="PROSITE" id="PS50084">
    <property type="entry name" value="KH_TYPE_1"/>
    <property type="match status" value="1"/>
</dbReference>
<sequence length="585" mass="65098">MAITSANQLELLQTAEAVAREKQIDPGLVVEAMEESLARAAKSRYGSEMDIRVKIDRKTGRATFTRVRTVVSEDELENYQSELTVEQAADIIKHERPRVATSRVTVTRIPHFEEGEEPPEAITLEVNRFQVKSAQPGDSTVMPEIGDEIVDEVPPVELGRIAAQSAKQVILQKVREAEREKQYEEFRDRVGTIINVLVKREEYGNIIVELNPGEGVLRRNEKIGREAYRPGDRIRVFIKDVRREPRGPQIFLSRTAPEFMAELFKMEVPEIYEGIIEIKAVARDPGSRAKIAVISYDNSIDPVGACVGMRGSRVQAVVGELQGEKIDIIPWNEDMPTFLVNALQPAEVSKVVFDEDSERIEVVVPEEQLSLAIGRRGQNVRLASQLTGLDIDILTEEEESKRRQAEFEARTKLFMDTLDLDEFFAQLLVAEGFTNLEEVAYVDQGELLVIDGVDEGTAEELQARARDYLEAQAREAVERARALGAEDSLIGFPGLTPQMVEALAKDDVKTLEDFATCADWELAGGWTTDGDGNRVKDEGILESFEMSLEEAQELVMTARVALGWVDPEEVAAQEAAAAEEAGAEA</sequence>
<dbReference type="Proteomes" id="UP000184292">
    <property type="component" value="Unassembled WGS sequence"/>
</dbReference>
<dbReference type="GO" id="GO:0003700">
    <property type="term" value="F:DNA-binding transcription factor activity"/>
    <property type="evidence" value="ECO:0007669"/>
    <property type="project" value="InterPro"/>
</dbReference>
<accession>A0A1M6FTT2</accession>
<dbReference type="InterPro" id="IPR015946">
    <property type="entry name" value="KH_dom-like_a/b"/>
</dbReference>
<dbReference type="STRING" id="1447782.SAMN05444417_2498"/>
<evidence type="ECO:0000313" key="11">
    <source>
        <dbReference type="Proteomes" id="UP000184292"/>
    </source>
</evidence>
<evidence type="ECO:0000256" key="6">
    <source>
        <dbReference type="ARBA" id="ARBA00023163"/>
    </source>
</evidence>
<comment type="subunit">
    <text evidence="7">Monomer. Binds directly to the core enzyme of the DNA-dependent RNA polymerase and to nascent RNA.</text>
</comment>
<keyword evidence="11" id="KW-1185">Reference proteome</keyword>
<dbReference type="InterPro" id="IPR030842">
    <property type="entry name" value="TF_NusA_bacterial"/>
</dbReference>
<evidence type="ECO:0000256" key="3">
    <source>
        <dbReference type="ARBA" id="ARBA00022814"/>
    </source>
</evidence>
<dbReference type="InterPro" id="IPR013735">
    <property type="entry name" value="TF_NusA_N"/>
</dbReference>
<evidence type="ECO:0000259" key="8">
    <source>
        <dbReference type="SMART" id="SM00316"/>
    </source>
</evidence>
<dbReference type="SUPFAM" id="SSF69705">
    <property type="entry name" value="Transcription factor NusA, N-terminal domain"/>
    <property type="match status" value="1"/>
</dbReference>
<dbReference type="RefSeq" id="WP_073330960.1">
    <property type="nucleotide sequence ID" value="NZ_FQYO01000004.1"/>
</dbReference>
<protein>
    <recommendedName>
        <fullName evidence="7">Transcription termination/antitermination protein NusA</fullName>
    </recommendedName>
</protein>
<comment type="similarity">
    <text evidence="7">Belongs to the NusA family.</text>
</comment>
<keyword evidence="4 7" id="KW-0694">RNA-binding</keyword>
<dbReference type="GO" id="GO:0006353">
    <property type="term" value="P:DNA-templated transcription termination"/>
    <property type="evidence" value="ECO:0007669"/>
    <property type="project" value="UniProtKB-UniRule"/>
</dbReference>
<dbReference type="NCBIfam" id="TIGR01954">
    <property type="entry name" value="nusA_Cterm_rpt"/>
    <property type="match status" value="1"/>
</dbReference>
<proteinExistence type="inferred from homology"/>
<dbReference type="SUPFAM" id="SSF50249">
    <property type="entry name" value="Nucleic acid-binding proteins"/>
    <property type="match status" value="1"/>
</dbReference>
<dbReference type="InterPro" id="IPR010214">
    <property type="entry name" value="Tscrpt_termin_fac_NusA_C_rpt"/>
</dbReference>
<dbReference type="FunFam" id="3.30.300.20:FF:000002">
    <property type="entry name" value="Transcription termination/antitermination protein NusA"/>
    <property type="match status" value="1"/>
</dbReference>
<evidence type="ECO:0000256" key="2">
    <source>
        <dbReference type="ARBA" id="ARBA00022490"/>
    </source>
</evidence>
<dbReference type="InterPro" id="IPR009019">
    <property type="entry name" value="KH_sf_prok-type"/>
</dbReference>
<dbReference type="HAMAP" id="MF_00945_B">
    <property type="entry name" value="NusA_B"/>
    <property type="match status" value="1"/>
</dbReference>
<dbReference type="CDD" id="cd22529">
    <property type="entry name" value="KH-II_NusA_rpt2"/>
    <property type="match status" value="1"/>
</dbReference>
<evidence type="ECO:0000313" key="10">
    <source>
        <dbReference type="EMBL" id="SHJ01106.1"/>
    </source>
</evidence>
<evidence type="ECO:0000256" key="7">
    <source>
        <dbReference type="HAMAP-Rule" id="MF_00945"/>
    </source>
</evidence>
<name>A0A1M6FTT2_9RHOB</name>
<keyword evidence="5 7" id="KW-0805">Transcription regulation</keyword>
<dbReference type="Gene3D" id="3.30.1480.10">
    <property type="entry name" value="NusA, N-terminal domain"/>
    <property type="match status" value="1"/>
</dbReference>
<dbReference type="Pfam" id="PF08529">
    <property type="entry name" value="NusA_N"/>
    <property type="match status" value="2"/>
</dbReference>
<feature type="domain" description="K Homology" evidence="9">
    <location>
        <begin position="356"/>
        <end position="422"/>
    </location>
</feature>
<dbReference type="EMBL" id="FQYO01000004">
    <property type="protein sequence ID" value="SHJ01106.1"/>
    <property type="molecule type" value="Genomic_DNA"/>
</dbReference>
<dbReference type="AlphaFoldDB" id="A0A1M6FTT2"/>
<dbReference type="InterPro" id="IPR012340">
    <property type="entry name" value="NA-bd_OB-fold"/>
</dbReference>
<keyword evidence="3 7" id="KW-0889">Transcription antitermination</keyword>
<dbReference type="InterPro" id="IPR025249">
    <property type="entry name" value="TF_NusA_KH_1st"/>
</dbReference>
<dbReference type="InterPro" id="IPR036555">
    <property type="entry name" value="NusA_N_sf"/>
</dbReference>
<evidence type="ECO:0000256" key="4">
    <source>
        <dbReference type="ARBA" id="ARBA00022884"/>
    </source>
</evidence>
<dbReference type="InterPro" id="IPR058582">
    <property type="entry name" value="KH_NusA_2nd"/>
</dbReference>
<evidence type="ECO:0000256" key="1">
    <source>
        <dbReference type="ARBA" id="ARBA00022472"/>
    </source>
</evidence>
<dbReference type="PANTHER" id="PTHR22648:SF0">
    <property type="entry name" value="TRANSCRIPTION TERMINATION_ANTITERMINATION PROTEIN NUSA"/>
    <property type="match status" value="1"/>
</dbReference>
<dbReference type="InterPro" id="IPR010995">
    <property type="entry name" value="DNA_repair_Rad51/TF_NusA_a-hlx"/>
</dbReference>
<dbReference type="NCBIfam" id="TIGR01953">
    <property type="entry name" value="NusA"/>
    <property type="match status" value="1"/>
</dbReference>
<dbReference type="Gene3D" id="3.30.300.20">
    <property type="match status" value="2"/>
</dbReference>
<dbReference type="Pfam" id="PF26594">
    <property type="entry name" value="KH_NusA_2nd"/>
    <property type="match status" value="1"/>
</dbReference>
<reference evidence="10 11" key="1">
    <citation type="submission" date="2016-11" db="EMBL/GenBank/DDBJ databases">
        <authorList>
            <person name="Jaros S."/>
            <person name="Januszkiewicz K."/>
            <person name="Wedrychowicz H."/>
        </authorList>
    </citation>
    <scope>NUCLEOTIDE SEQUENCE [LARGE SCALE GENOMIC DNA]</scope>
    <source>
        <strain evidence="10 11">DSM 100565</strain>
    </source>
</reference>
<dbReference type="Gene3D" id="2.40.50.140">
    <property type="entry name" value="Nucleic acid-binding proteins"/>
    <property type="match status" value="1"/>
</dbReference>
<organism evidence="10 11">
    <name type="scientific">Wenxinia saemankumensis</name>
    <dbReference type="NCBI Taxonomy" id="1447782"/>
    <lineage>
        <taxon>Bacteria</taxon>
        <taxon>Pseudomonadati</taxon>
        <taxon>Pseudomonadota</taxon>
        <taxon>Alphaproteobacteria</taxon>
        <taxon>Rhodobacterales</taxon>
        <taxon>Roseobacteraceae</taxon>
        <taxon>Wenxinia</taxon>
    </lineage>
</organism>
<gene>
    <name evidence="7" type="primary">nusA</name>
    <name evidence="10" type="ORF">SAMN05444417_2498</name>
</gene>
<evidence type="ECO:0000259" key="9">
    <source>
        <dbReference type="SMART" id="SM00322"/>
    </source>
</evidence>
<dbReference type="InterPro" id="IPR010213">
    <property type="entry name" value="TF_NusA"/>
</dbReference>
<dbReference type="GO" id="GO:0003723">
    <property type="term" value="F:RNA binding"/>
    <property type="evidence" value="ECO:0007669"/>
    <property type="project" value="UniProtKB-UniRule"/>
</dbReference>
<keyword evidence="1 7" id="KW-0806">Transcription termination</keyword>
<dbReference type="SMART" id="SM00316">
    <property type="entry name" value="S1"/>
    <property type="match status" value="1"/>
</dbReference>
<dbReference type="GO" id="GO:0000166">
    <property type="term" value="F:nucleotide binding"/>
    <property type="evidence" value="ECO:0007669"/>
    <property type="project" value="InterPro"/>
</dbReference>
<dbReference type="SMART" id="SM00322">
    <property type="entry name" value="KH"/>
    <property type="match status" value="1"/>
</dbReference>
<dbReference type="CDD" id="cd02134">
    <property type="entry name" value="KH-II_NusA_rpt1"/>
    <property type="match status" value="1"/>
</dbReference>
<dbReference type="SUPFAM" id="SSF54814">
    <property type="entry name" value="Prokaryotic type KH domain (KH-domain type II)"/>
    <property type="match status" value="2"/>
</dbReference>
<dbReference type="InterPro" id="IPR004087">
    <property type="entry name" value="KH_dom"/>
</dbReference>
<dbReference type="FunFam" id="3.30.300.20:FF:000005">
    <property type="entry name" value="Transcription termination/antitermination protein NusA"/>
    <property type="match status" value="1"/>
</dbReference>
<evidence type="ECO:0000256" key="5">
    <source>
        <dbReference type="ARBA" id="ARBA00023015"/>
    </source>
</evidence>
<dbReference type="GO" id="GO:0031564">
    <property type="term" value="P:transcription antitermination"/>
    <property type="evidence" value="ECO:0007669"/>
    <property type="project" value="UniProtKB-UniRule"/>
</dbReference>
<dbReference type="Gene3D" id="1.10.150.20">
    <property type="entry name" value="5' to 3' exonuclease, C-terminal subdomain"/>
    <property type="match status" value="2"/>
</dbReference>
<comment type="function">
    <text evidence="7">Participates in both transcription termination and antitermination.</text>
</comment>
<dbReference type="CDD" id="cd04455">
    <property type="entry name" value="S1_NusA"/>
    <property type="match status" value="1"/>
</dbReference>
<keyword evidence="6 7" id="KW-0804">Transcription</keyword>
<dbReference type="Pfam" id="PF13184">
    <property type="entry name" value="KH_NusA_1st"/>
    <property type="match status" value="1"/>
</dbReference>